<reference evidence="1 2" key="1">
    <citation type="submission" date="2024-12" db="EMBL/GenBank/DDBJ databases">
        <title>Pseudomonas species isolated from Lotus nodules promote plant growth.</title>
        <authorList>
            <person name="Yu Y.-H."/>
            <person name="Kurtenbach J."/>
            <person name="Crosbie D."/>
            <person name="Brachmann A."/>
            <person name="Marin M."/>
        </authorList>
    </citation>
    <scope>NUCLEOTIDE SEQUENCE [LARGE SCALE GENOMIC DNA]</scope>
    <source>
        <strain evidence="1 2">PLb12A</strain>
    </source>
</reference>
<protein>
    <submittedName>
        <fullName evidence="1">Uncharacterized protein</fullName>
    </submittedName>
</protein>
<name>A0ABW9HCZ7_9PSED</name>
<comment type="caution">
    <text evidence="1">The sequence shown here is derived from an EMBL/GenBank/DDBJ whole genome shotgun (WGS) entry which is preliminary data.</text>
</comment>
<sequence length="111" mass="12630">MKYLWITLAGKTGTNEKDRKRPMSPEKNWIVLNVEPIASAFKVNVLHRAKPLPTPFDYRSRNNRKNLPEMLIRLSPAIADGLYTSSPFVHRSSAFGWSATRPSTLHSEPPQ</sequence>
<evidence type="ECO:0000313" key="2">
    <source>
        <dbReference type="Proteomes" id="UP001631987"/>
    </source>
</evidence>
<keyword evidence="2" id="KW-1185">Reference proteome</keyword>
<dbReference type="Proteomes" id="UP001631987">
    <property type="component" value="Unassembled WGS sequence"/>
</dbReference>
<organism evidence="1 2">
    <name type="scientific">Pseudomonas monachiensis</name>
    <dbReference type="NCBI Taxonomy" id="3060212"/>
    <lineage>
        <taxon>Bacteria</taxon>
        <taxon>Pseudomonadati</taxon>
        <taxon>Pseudomonadota</taxon>
        <taxon>Gammaproteobacteria</taxon>
        <taxon>Pseudomonadales</taxon>
        <taxon>Pseudomonadaceae</taxon>
        <taxon>Pseudomonas</taxon>
    </lineage>
</organism>
<dbReference type="RefSeq" id="WP_223542285.1">
    <property type="nucleotide sequence ID" value="NZ_CP178857.1"/>
</dbReference>
<proteinExistence type="predicted"/>
<dbReference type="EMBL" id="JBJVNW010000013">
    <property type="protein sequence ID" value="MFM9520008.1"/>
    <property type="molecule type" value="Genomic_DNA"/>
</dbReference>
<gene>
    <name evidence="1" type="ORF">ACKKH4_22545</name>
</gene>
<accession>A0ABW9HCZ7</accession>
<evidence type="ECO:0000313" key="1">
    <source>
        <dbReference type="EMBL" id="MFM9520008.1"/>
    </source>
</evidence>